<protein>
    <submittedName>
        <fullName evidence="4">Zinc-binding dehydrogenase</fullName>
    </submittedName>
</protein>
<evidence type="ECO:0000313" key="4">
    <source>
        <dbReference type="EMBL" id="SCB38966.1"/>
    </source>
</evidence>
<evidence type="ECO:0000256" key="1">
    <source>
        <dbReference type="ARBA" id="ARBA00022857"/>
    </source>
</evidence>
<dbReference type="SUPFAM" id="SSF51735">
    <property type="entry name" value="NAD(P)-binding Rossmann-fold domains"/>
    <property type="match status" value="1"/>
</dbReference>
<dbReference type="AlphaFoldDB" id="A0A1C3WGH6"/>
<dbReference type="GO" id="GO:0016651">
    <property type="term" value="F:oxidoreductase activity, acting on NAD(P)H"/>
    <property type="evidence" value="ECO:0007669"/>
    <property type="project" value="TreeGrafter"/>
</dbReference>
<feature type="domain" description="Alcohol dehydrogenase-like C-terminal" evidence="3">
    <location>
        <begin position="67"/>
        <end position="192"/>
    </location>
</feature>
<sequence>MHRLGYSKWVAQGGDWGAGVTTVLGRMRPAGLAGIHLNWPFVFPEKIPTEELSTDEQRTVAAAGSAVAKLAMTLALRKGLSVVGVVRTHASAVSLRSSFPDAAIVTTEDHDWRDRVRSAAAGKPVRAVLDPVGGVLASDLIALLADGGSFIGYGDLSGQPISIPPLSFPARGLTMKGVSVGRWAGLPEAVRTADIRTAIELARTTPDLFPVAAEYDLTQITDAVVHAEQPARTGIVLLTSIQSNQRTERL</sequence>
<organism evidence="4 5">
    <name type="scientific">Rhizobium miluonense</name>
    <dbReference type="NCBI Taxonomy" id="411945"/>
    <lineage>
        <taxon>Bacteria</taxon>
        <taxon>Pseudomonadati</taxon>
        <taxon>Pseudomonadota</taxon>
        <taxon>Alphaproteobacteria</taxon>
        <taxon>Hyphomicrobiales</taxon>
        <taxon>Rhizobiaceae</taxon>
        <taxon>Rhizobium/Agrobacterium group</taxon>
        <taxon>Rhizobium</taxon>
    </lineage>
</organism>
<reference evidence="5" key="1">
    <citation type="submission" date="2016-08" db="EMBL/GenBank/DDBJ databases">
        <authorList>
            <person name="Varghese N."/>
            <person name="Submissions Spin"/>
        </authorList>
    </citation>
    <scope>NUCLEOTIDE SEQUENCE [LARGE SCALE GENOMIC DNA]</scope>
    <source>
        <strain evidence="5">HAMBI 2971</strain>
    </source>
</reference>
<dbReference type="PANTHER" id="PTHR48106:SF2">
    <property type="entry name" value="ZN2+-BINDING DEHYDROGENASE"/>
    <property type="match status" value="1"/>
</dbReference>
<dbReference type="STRING" id="411945.GA0061102_102932"/>
<gene>
    <name evidence="4" type="ORF">GA0061102_102932</name>
</gene>
<dbReference type="GO" id="GO:0070402">
    <property type="term" value="F:NADPH binding"/>
    <property type="evidence" value="ECO:0007669"/>
    <property type="project" value="TreeGrafter"/>
</dbReference>
<dbReference type="EMBL" id="FMAH01000029">
    <property type="protein sequence ID" value="SCB38966.1"/>
    <property type="molecule type" value="Genomic_DNA"/>
</dbReference>
<dbReference type="Gene3D" id="3.90.180.10">
    <property type="entry name" value="Medium-chain alcohol dehydrogenases, catalytic domain"/>
    <property type="match status" value="1"/>
</dbReference>
<evidence type="ECO:0000259" key="3">
    <source>
        <dbReference type="Pfam" id="PF00107"/>
    </source>
</evidence>
<dbReference type="InterPro" id="IPR036291">
    <property type="entry name" value="NAD(P)-bd_dom_sf"/>
</dbReference>
<dbReference type="InterPro" id="IPR029058">
    <property type="entry name" value="AB_hydrolase_fold"/>
</dbReference>
<dbReference type="Gene3D" id="3.40.50.720">
    <property type="entry name" value="NAD(P)-binding Rossmann-like Domain"/>
    <property type="match status" value="1"/>
</dbReference>
<accession>A0A1C3WGH6</accession>
<name>A0A1C3WGH6_9HYPH</name>
<proteinExistence type="predicted"/>
<dbReference type="SUPFAM" id="SSF53474">
    <property type="entry name" value="alpha/beta-Hydrolases"/>
    <property type="match status" value="1"/>
</dbReference>
<evidence type="ECO:0000256" key="2">
    <source>
        <dbReference type="ARBA" id="ARBA00023002"/>
    </source>
</evidence>
<dbReference type="Pfam" id="PF00107">
    <property type="entry name" value="ADH_zinc_N"/>
    <property type="match status" value="1"/>
</dbReference>
<dbReference type="InterPro" id="IPR013149">
    <property type="entry name" value="ADH-like_C"/>
</dbReference>
<dbReference type="PANTHER" id="PTHR48106">
    <property type="entry name" value="QUINONE OXIDOREDUCTASE PIG3-RELATED"/>
    <property type="match status" value="1"/>
</dbReference>
<dbReference type="RefSeq" id="WP_425348552.1">
    <property type="nucleotide sequence ID" value="NZ_FMAH01000029.1"/>
</dbReference>
<dbReference type="Proteomes" id="UP000199435">
    <property type="component" value="Unassembled WGS sequence"/>
</dbReference>
<keyword evidence="2" id="KW-0560">Oxidoreductase</keyword>
<keyword evidence="1" id="KW-0521">NADP</keyword>
<evidence type="ECO:0000313" key="5">
    <source>
        <dbReference type="Proteomes" id="UP000199435"/>
    </source>
</evidence>
<keyword evidence="5" id="KW-1185">Reference proteome</keyword>